<keyword evidence="10 11" id="KW-0807">Transducer</keyword>
<evidence type="ECO:0000313" key="14">
    <source>
        <dbReference type="Proteomes" id="UP000189705"/>
    </source>
</evidence>
<keyword evidence="5 12" id="KW-0552">Olfaction</keyword>
<proteinExistence type="inferred from homology"/>
<dbReference type="PRINTS" id="PR00245">
    <property type="entry name" value="OLFACTORYR"/>
</dbReference>
<dbReference type="GO" id="GO:0004984">
    <property type="term" value="F:olfactory receptor activity"/>
    <property type="evidence" value="ECO:0007669"/>
    <property type="project" value="InterPro"/>
</dbReference>
<evidence type="ECO:0000256" key="3">
    <source>
        <dbReference type="ARBA" id="ARBA00022606"/>
    </source>
</evidence>
<keyword evidence="7 11" id="KW-0297">G-protein coupled receptor</keyword>
<dbReference type="FunFam" id="1.20.1070.10:FF:000005">
    <property type="entry name" value="Olfactory receptor"/>
    <property type="match status" value="1"/>
</dbReference>
<feature type="domain" description="G-protein coupled receptors family 1 profile" evidence="13">
    <location>
        <begin position="41"/>
        <end position="289"/>
    </location>
</feature>
<dbReference type="KEGG" id="asn:102385142"/>
<keyword evidence="9 11" id="KW-0675">Receptor</keyword>
<dbReference type="AlphaFoldDB" id="A0A1U7SQQ1"/>
<dbReference type="Gene3D" id="1.20.1070.10">
    <property type="entry name" value="Rhodopsin 7-helix transmembrane proteins"/>
    <property type="match status" value="1"/>
</dbReference>
<organism evidence="14 15">
    <name type="scientific">Alligator sinensis</name>
    <name type="common">Chinese alligator</name>
    <dbReference type="NCBI Taxonomy" id="38654"/>
    <lineage>
        <taxon>Eukaryota</taxon>
        <taxon>Metazoa</taxon>
        <taxon>Chordata</taxon>
        <taxon>Craniata</taxon>
        <taxon>Vertebrata</taxon>
        <taxon>Euteleostomi</taxon>
        <taxon>Archelosauria</taxon>
        <taxon>Archosauria</taxon>
        <taxon>Crocodylia</taxon>
        <taxon>Alligatoridae</taxon>
        <taxon>Alligatorinae</taxon>
        <taxon>Alligator</taxon>
    </lineage>
</organism>
<gene>
    <name evidence="15" type="primary">LOC102385142</name>
</gene>
<name>A0A1U7SQQ1_ALLSI</name>
<dbReference type="RefSeq" id="XP_006034846.1">
    <property type="nucleotide sequence ID" value="XM_006034784.1"/>
</dbReference>
<keyword evidence="3 12" id="KW-0716">Sensory transduction</keyword>
<comment type="subcellular location">
    <subcellularLocation>
        <location evidence="1 12">Cell membrane</location>
        <topology evidence="1 12">Multi-pass membrane protein</topology>
    </subcellularLocation>
</comment>
<dbReference type="SUPFAM" id="SSF81321">
    <property type="entry name" value="Family A G protein-coupled receptor-like"/>
    <property type="match status" value="1"/>
</dbReference>
<keyword evidence="14" id="KW-1185">Reference proteome</keyword>
<dbReference type="InterPro" id="IPR017452">
    <property type="entry name" value="GPCR_Rhodpsn_7TM"/>
</dbReference>
<evidence type="ECO:0000256" key="5">
    <source>
        <dbReference type="ARBA" id="ARBA00022725"/>
    </source>
</evidence>
<feature type="transmembrane region" description="Helical" evidence="12">
    <location>
        <begin position="271"/>
        <end position="291"/>
    </location>
</feature>
<dbReference type="PROSITE" id="PS50262">
    <property type="entry name" value="G_PROTEIN_RECEP_F1_2"/>
    <property type="match status" value="1"/>
</dbReference>
<evidence type="ECO:0000259" key="13">
    <source>
        <dbReference type="PROSITE" id="PS50262"/>
    </source>
</evidence>
<dbReference type="InterPro" id="IPR000725">
    <property type="entry name" value="Olfact_rcpt"/>
</dbReference>
<evidence type="ECO:0000256" key="7">
    <source>
        <dbReference type="ARBA" id="ARBA00023040"/>
    </source>
</evidence>
<keyword evidence="4 11" id="KW-0812">Transmembrane</keyword>
<keyword evidence="8 12" id="KW-0472">Membrane</keyword>
<feature type="transmembrane region" description="Helical" evidence="12">
    <location>
        <begin position="141"/>
        <end position="161"/>
    </location>
</feature>
<evidence type="ECO:0000256" key="9">
    <source>
        <dbReference type="ARBA" id="ARBA00023170"/>
    </source>
</evidence>
<accession>A0A1U7SQQ1</accession>
<dbReference type="GeneID" id="102385142"/>
<feature type="transmembrane region" description="Helical" evidence="12">
    <location>
        <begin position="237"/>
        <end position="259"/>
    </location>
</feature>
<evidence type="ECO:0000256" key="11">
    <source>
        <dbReference type="RuleBase" id="RU000688"/>
    </source>
</evidence>
<sequence>MRRGNQTAVTEFILLGFSSQPRMQAMLLVGFLTSYLVTLAGNMVIIGLIRLDSCLHTPMYFFLSSLSFLDICYASSIVPHMLFSLASGHRTISYAGCKAQMFVALTCGITECMMLALMAYDRYVAVCLPLRYMTIMNHTACQVLVAFAWLVSLVLSVVPVFGLPMPFCGPNEVDHFFCEVPAVMQLACANMSFSETVMFGGDIFTLLIPFSFILATYGRIAITILRIRSNQGRRKAFSTCTSHLTAVTLFYGTAIFMYMRPRASRSPAQNKMAAVFYTVVTPMMNPLIYSLRNKEVKGAMSKVINLGRNMFSRMA</sequence>
<reference evidence="15" key="1">
    <citation type="submission" date="2025-08" db="UniProtKB">
        <authorList>
            <consortium name="RefSeq"/>
        </authorList>
    </citation>
    <scope>IDENTIFICATION</scope>
</reference>
<evidence type="ECO:0000256" key="6">
    <source>
        <dbReference type="ARBA" id="ARBA00022989"/>
    </source>
</evidence>
<evidence type="ECO:0000256" key="12">
    <source>
        <dbReference type="RuleBase" id="RU363047"/>
    </source>
</evidence>
<evidence type="ECO:0000256" key="8">
    <source>
        <dbReference type="ARBA" id="ARBA00023136"/>
    </source>
</evidence>
<comment type="similarity">
    <text evidence="11">Belongs to the G-protein coupled receptor 1 family.</text>
</comment>
<protein>
    <recommendedName>
        <fullName evidence="12">Olfactory receptor</fullName>
    </recommendedName>
</protein>
<dbReference type="GO" id="GO:0004930">
    <property type="term" value="F:G protein-coupled receptor activity"/>
    <property type="evidence" value="ECO:0007669"/>
    <property type="project" value="UniProtKB-KW"/>
</dbReference>
<evidence type="ECO:0000313" key="15">
    <source>
        <dbReference type="RefSeq" id="XP_006034846.1"/>
    </source>
</evidence>
<dbReference type="CDD" id="cd15431">
    <property type="entry name" value="7tmA_OR13H-like"/>
    <property type="match status" value="1"/>
</dbReference>
<dbReference type="Pfam" id="PF13853">
    <property type="entry name" value="7tm_4"/>
    <property type="match status" value="1"/>
</dbReference>
<dbReference type="PANTHER" id="PTHR26453">
    <property type="entry name" value="OLFACTORY RECEPTOR"/>
    <property type="match status" value="1"/>
</dbReference>
<feature type="transmembrane region" description="Helical" evidence="12">
    <location>
        <begin position="60"/>
        <end position="82"/>
    </location>
</feature>
<dbReference type="InParanoid" id="A0A1U7SQQ1"/>
<feature type="transmembrane region" description="Helical" evidence="12">
    <location>
        <begin position="203"/>
        <end position="225"/>
    </location>
</feature>
<evidence type="ECO:0000256" key="1">
    <source>
        <dbReference type="ARBA" id="ARBA00004651"/>
    </source>
</evidence>
<evidence type="ECO:0000256" key="4">
    <source>
        <dbReference type="ARBA" id="ARBA00022692"/>
    </source>
</evidence>
<keyword evidence="2 12" id="KW-1003">Cell membrane</keyword>
<feature type="transmembrane region" description="Helical" evidence="12">
    <location>
        <begin position="25"/>
        <end position="48"/>
    </location>
</feature>
<dbReference type="InterPro" id="IPR000276">
    <property type="entry name" value="GPCR_Rhodpsn"/>
</dbReference>
<dbReference type="PROSITE" id="PS00237">
    <property type="entry name" value="G_PROTEIN_RECEP_F1_1"/>
    <property type="match status" value="1"/>
</dbReference>
<keyword evidence="6 12" id="KW-1133">Transmembrane helix</keyword>
<feature type="transmembrane region" description="Helical" evidence="12">
    <location>
        <begin position="102"/>
        <end position="120"/>
    </location>
</feature>
<dbReference type="PRINTS" id="PR00237">
    <property type="entry name" value="GPCRRHODOPSN"/>
</dbReference>
<evidence type="ECO:0000256" key="2">
    <source>
        <dbReference type="ARBA" id="ARBA00022475"/>
    </source>
</evidence>
<dbReference type="GO" id="GO:0005886">
    <property type="term" value="C:plasma membrane"/>
    <property type="evidence" value="ECO:0007669"/>
    <property type="project" value="UniProtKB-SubCell"/>
</dbReference>
<evidence type="ECO:0000256" key="10">
    <source>
        <dbReference type="ARBA" id="ARBA00023224"/>
    </source>
</evidence>
<dbReference type="Proteomes" id="UP000189705">
    <property type="component" value="Unplaced"/>
</dbReference>